<proteinExistence type="predicted"/>
<dbReference type="InterPro" id="IPR010181">
    <property type="entry name" value="CGCAxxGCC_motif"/>
</dbReference>
<protein>
    <submittedName>
        <fullName evidence="1">C_GCAxxG_C_C family protein</fullName>
    </submittedName>
</protein>
<dbReference type="AlphaFoldDB" id="A0A934WQN2"/>
<dbReference type="Proteomes" id="UP000633365">
    <property type="component" value="Unassembled WGS sequence"/>
</dbReference>
<gene>
    <name evidence="1" type="ORF">JKK62_06825</name>
</gene>
<reference evidence="1" key="1">
    <citation type="submission" date="2021-01" db="EMBL/GenBank/DDBJ databases">
        <title>Genome public.</title>
        <authorList>
            <person name="Liu C."/>
            <person name="Sun Q."/>
        </authorList>
    </citation>
    <scope>NUCLEOTIDE SEQUENCE</scope>
    <source>
        <strain evidence="1">M6</strain>
    </source>
</reference>
<comment type="caution">
    <text evidence="1">The sequence shown here is derived from an EMBL/GenBank/DDBJ whole genome shotgun (WGS) entry which is preliminary data.</text>
</comment>
<organism evidence="1 2">
    <name type="scientific">Ruminococcus difficilis</name>
    <dbReference type="NCBI Taxonomy" id="2763069"/>
    <lineage>
        <taxon>Bacteria</taxon>
        <taxon>Bacillati</taxon>
        <taxon>Bacillota</taxon>
        <taxon>Clostridia</taxon>
        <taxon>Eubacteriales</taxon>
        <taxon>Oscillospiraceae</taxon>
        <taxon>Ruminococcus</taxon>
    </lineage>
</organism>
<accession>A0A934WQN2</accession>
<dbReference type="RefSeq" id="WP_201427276.1">
    <property type="nucleotide sequence ID" value="NZ_JAEQMG010000052.1"/>
</dbReference>
<dbReference type="EMBL" id="JAEQMG010000052">
    <property type="protein sequence ID" value="MBK6088373.1"/>
    <property type="molecule type" value="Genomic_DNA"/>
</dbReference>
<dbReference type="Pfam" id="PF09719">
    <property type="entry name" value="C_GCAxxG_C_C"/>
    <property type="match status" value="1"/>
</dbReference>
<name>A0A934WQN2_9FIRM</name>
<dbReference type="NCBIfam" id="TIGR01909">
    <property type="entry name" value="C_GCAxxG_C_C"/>
    <property type="match status" value="1"/>
</dbReference>
<evidence type="ECO:0000313" key="2">
    <source>
        <dbReference type="Proteomes" id="UP000633365"/>
    </source>
</evidence>
<keyword evidence="2" id="KW-1185">Reference proteome</keyword>
<sequence>MTKGEIAKNNFQNGCNCAQAVLLAFCEDYGMERETALTIAAGFGSGMAGLRETCGTVTGANMVIGLAKGKNRMEANRTFREFADRFREKNGSLVCKELLAARIKTRLTCADLCYDAGSLLEEILAK</sequence>
<evidence type="ECO:0000313" key="1">
    <source>
        <dbReference type="EMBL" id="MBK6088373.1"/>
    </source>
</evidence>